<accession>A0A7J8P8S4</accession>
<dbReference type="AlphaFoldDB" id="A0A7J8P8S4"/>
<protein>
    <submittedName>
        <fullName evidence="1">Uncharacterized protein</fullName>
    </submittedName>
</protein>
<organism evidence="1 2">
    <name type="scientific">Gossypium raimondii</name>
    <name type="common">Peruvian cotton</name>
    <name type="synonym">Gossypium klotzschianum subsp. raimondii</name>
    <dbReference type="NCBI Taxonomy" id="29730"/>
    <lineage>
        <taxon>Eukaryota</taxon>
        <taxon>Viridiplantae</taxon>
        <taxon>Streptophyta</taxon>
        <taxon>Embryophyta</taxon>
        <taxon>Tracheophyta</taxon>
        <taxon>Spermatophyta</taxon>
        <taxon>Magnoliopsida</taxon>
        <taxon>eudicotyledons</taxon>
        <taxon>Gunneridae</taxon>
        <taxon>Pentapetalae</taxon>
        <taxon>rosids</taxon>
        <taxon>malvids</taxon>
        <taxon>Malvales</taxon>
        <taxon>Malvaceae</taxon>
        <taxon>Malvoideae</taxon>
        <taxon>Gossypium</taxon>
    </lineage>
</organism>
<dbReference type="EMBL" id="JABEZZ010000005">
    <property type="protein sequence ID" value="MBA0585671.1"/>
    <property type="molecule type" value="Genomic_DNA"/>
</dbReference>
<dbReference type="Proteomes" id="UP000593578">
    <property type="component" value="Unassembled WGS sequence"/>
</dbReference>
<evidence type="ECO:0000313" key="1">
    <source>
        <dbReference type="EMBL" id="MBA0585671.1"/>
    </source>
</evidence>
<proteinExistence type="predicted"/>
<evidence type="ECO:0000313" key="2">
    <source>
        <dbReference type="Proteomes" id="UP000593578"/>
    </source>
</evidence>
<sequence>MRFIECAQILLSCFTVTFER</sequence>
<name>A0A7J8P8S4_GOSRA</name>
<gene>
    <name evidence="1" type="ORF">Gorai_016438</name>
</gene>
<reference evidence="1 2" key="1">
    <citation type="journal article" date="2019" name="Genome Biol. Evol.">
        <title>Insights into the evolution of the New World diploid cottons (Gossypium, subgenus Houzingenia) based on genome sequencing.</title>
        <authorList>
            <person name="Grover C.E."/>
            <person name="Arick M.A. 2nd"/>
            <person name="Thrash A."/>
            <person name="Conover J.L."/>
            <person name="Sanders W.S."/>
            <person name="Peterson D.G."/>
            <person name="Frelichowski J.E."/>
            <person name="Scheffler J.A."/>
            <person name="Scheffler B.E."/>
            <person name="Wendel J.F."/>
        </authorList>
    </citation>
    <scope>NUCLEOTIDE SEQUENCE [LARGE SCALE GENOMIC DNA]</scope>
    <source>
        <strain evidence="1">8</strain>
        <tissue evidence="1">Leaf</tissue>
    </source>
</reference>
<comment type="caution">
    <text evidence="1">The sequence shown here is derived from an EMBL/GenBank/DDBJ whole genome shotgun (WGS) entry which is preliminary data.</text>
</comment>